<dbReference type="InterPro" id="IPR002173">
    <property type="entry name" value="Carboh/pur_kinase_PfkB_CS"/>
</dbReference>
<evidence type="ECO:0000256" key="2">
    <source>
        <dbReference type="ARBA" id="ARBA00022777"/>
    </source>
</evidence>
<gene>
    <name evidence="4" type="ORF">BKA15_005234</name>
</gene>
<dbReference type="EMBL" id="JACCBU010000001">
    <property type="protein sequence ID" value="NYE73905.1"/>
    <property type="molecule type" value="Genomic_DNA"/>
</dbReference>
<proteinExistence type="predicted"/>
<dbReference type="SUPFAM" id="SSF53613">
    <property type="entry name" value="Ribokinase-like"/>
    <property type="match status" value="1"/>
</dbReference>
<dbReference type="GO" id="GO:0004001">
    <property type="term" value="F:adenosine kinase activity"/>
    <property type="evidence" value="ECO:0007669"/>
    <property type="project" value="UniProtKB-EC"/>
</dbReference>
<evidence type="ECO:0000259" key="3">
    <source>
        <dbReference type="Pfam" id="PF00294"/>
    </source>
</evidence>
<dbReference type="InterPro" id="IPR029056">
    <property type="entry name" value="Ribokinase-like"/>
</dbReference>
<dbReference type="InterPro" id="IPR011611">
    <property type="entry name" value="PfkB_dom"/>
</dbReference>
<comment type="caution">
    <text evidence="4">The sequence shown here is derived from an EMBL/GenBank/DDBJ whole genome shotgun (WGS) entry which is preliminary data.</text>
</comment>
<organism evidence="4 5">
    <name type="scientific">Microlunatus parietis</name>
    <dbReference type="NCBI Taxonomy" id="682979"/>
    <lineage>
        <taxon>Bacteria</taxon>
        <taxon>Bacillati</taxon>
        <taxon>Actinomycetota</taxon>
        <taxon>Actinomycetes</taxon>
        <taxon>Propionibacteriales</taxon>
        <taxon>Propionibacteriaceae</taxon>
        <taxon>Microlunatus</taxon>
    </lineage>
</organism>
<evidence type="ECO:0000256" key="1">
    <source>
        <dbReference type="ARBA" id="ARBA00022679"/>
    </source>
</evidence>
<dbReference type="PANTHER" id="PTHR10584:SF166">
    <property type="entry name" value="RIBOKINASE"/>
    <property type="match status" value="1"/>
</dbReference>
<keyword evidence="2 4" id="KW-0418">Kinase</keyword>
<feature type="domain" description="Carbohydrate kinase PfkB" evidence="3">
    <location>
        <begin position="32"/>
        <end position="303"/>
    </location>
</feature>
<accession>A0A7Y9LEH9</accession>
<dbReference type="PROSITE" id="PS00584">
    <property type="entry name" value="PFKB_KINASES_2"/>
    <property type="match status" value="1"/>
</dbReference>
<dbReference type="Pfam" id="PF00294">
    <property type="entry name" value="PfkB"/>
    <property type="match status" value="1"/>
</dbReference>
<reference evidence="4 5" key="1">
    <citation type="submission" date="2020-07" db="EMBL/GenBank/DDBJ databases">
        <title>Sequencing the genomes of 1000 actinobacteria strains.</title>
        <authorList>
            <person name="Klenk H.-P."/>
        </authorList>
    </citation>
    <scope>NUCLEOTIDE SEQUENCE [LARGE SCALE GENOMIC DNA]</scope>
    <source>
        <strain evidence="4 5">DSM 22083</strain>
    </source>
</reference>
<dbReference type="Proteomes" id="UP000569914">
    <property type="component" value="Unassembled WGS sequence"/>
</dbReference>
<protein>
    <submittedName>
        <fullName evidence="4">Adenosine kinase</fullName>
        <ecNumber evidence="4">2.7.1.20</ecNumber>
    </submittedName>
</protein>
<dbReference type="RefSeq" id="WP_312879343.1">
    <property type="nucleotide sequence ID" value="NZ_JACCBU010000001.1"/>
</dbReference>
<dbReference type="CDD" id="cd01942">
    <property type="entry name" value="ribokinase_group_A"/>
    <property type="match status" value="1"/>
</dbReference>
<keyword evidence="5" id="KW-1185">Reference proteome</keyword>
<name>A0A7Y9LEH9_9ACTN</name>
<dbReference type="AlphaFoldDB" id="A0A7Y9LEH9"/>
<keyword evidence="1 4" id="KW-0808">Transferase</keyword>
<sequence length="344" mass="36480">MNRGPTAMQIAVTGSIATDHLMQFPGRFTDSLVDGKLEKVSLSFLADQLDIHRGGVAANICFTLGRLGMTPILVGAVGADFDTDYRPWLEQHGVDTKSVYVSSTHHTARFVCTTDQAQNQIATFYAGAMMEAGRIELKPIADRVGRLDLVVIAPNDPAAMLSHTDECRANGYPFAADVSQQLALMEGDGIRSLVADAAYLFTNQYESELLMQKTGWTKAEILSRVGRWVITRAADGVTIESATEPTLTVPAVPVTQVADPTGGGDAFRAGFLWSLHRGFGLERAAQVGCGTAALVLEAIGPQEYALVPDAFAARIGQAYGEQAAQDIRANLGAPATPSAVPAAG</sequence>
<dbReference type="PANTHER" id="PTHR10584">
    <property type="entry name" value="SUGAR KINASE"/>
    <property type="match status" value="1"/>
</dbReference>
<dbReference type="Gene3D" id="3.40.1190.20">
    <property type="match status" value="1"/>
</dbReference>
<evidence type="ECO:0000313" key="5">
    <source>
        <dbReference type="Proteomes" id="UP000569914"/>
    </source>
</evidence>
<evidence type="ECO:0000313" key="4">
    <source>
        <dbReference type="EMBL" id="NYE73905.1"/>
    </source>
</evidence>
<dbReference type="EC" id="2.7.1.20" evidence="4"/>